<dbReference type="InterPro" id="IPR011706">
    <property type="entry name" value="Cu-oxidase_C"/>
</dbReference>
<dbReference type="PROSITE" id="PS00079">
    <property type="entry name" value="MULTICOPPER_OXIDASE1"/>
    <property type="match status" value="1"/>
</dbReference>
<accession>A0A840I5U0</accession>
<feature type="domain" description="Plastocyanin-like" evidence="5">
    <location>
        <begin position="227"/>
        <end position="322"/>
    </location>
</feature>
<dbReference type="GO" id="GO:0005507">
    <property type="term" value="F:copper ion binding"/>
    <property type="evidence" value="ECO:0007669"/>
    <property type="project" value="InterPro"/>
</dbReference>
<dbReference type="CDD" id="cd13874">
    <property type="entry name" value="CuRO_2_CopA"/>
    <property type="match status" value="1"/>
</dbReference>
<dbReference type="AlphaFoldDB" id="A0A840I5U0"/>
<dbReference type="InterPro" id="IPR008972">
    <property type="entry name" value="Cupredoxin"/>
</dbReference>
<dbReference type="InterPro" id="IPR045087">
    <property type="entry name" value="Cu-oxidase_fam"/>
</dbReference>
<proteinExistence type="predicted"/>
<dbReference type="InterPro" id="IPR033138">
    <property type="entry name" value="Cu_oxidase_CS"/>
</dbReference>
<evidence type="ECO:0000313" key="8">
    <source>
        <dbReference type="EMBL" id="MBB4660239.1"/>
    </source>
</evidence>
<feature type="domain" description="Plastocyanin-like" evidence="7">
    <location>
        <begin position="43"/>
        <end position="150"/>
    </location>
</feature>
<dbReference type="PANTHER" id="PTHR11709">
    <property type="entry name" value="MULTI-COPPER OXIDASE"/>
    <property type="match status" value="1"/>
</dbReference>
<comment type="caution">
    <text evidence="8">The sequence shown here is derived from an EMBL/GenBank/DDBJ whole genome shotgun (WGS) entry which is preliminary data.</text>
</comment>
<evidence type="ECO:0000259" key="6">
    <source>
        <dbReference type="Pfam" id="PF07731"/>
    </source>
</evidence>
<dbReference type="EMBL" id="JACHOB010000007">
    <property type="protein sequence ID" value="MBB4660239.1"/>
    <property type="molecule type" value="Genomic_DNA"/>
</dbReference>
<evidence type="ECO:0000259" key="5">
    <source>
        <dbReference type="Pfam" id="PF00394"/>
    </source>
</evidence>
<dbReference type="Pfam" id="PF07732">
    <property type="entry name" value="Cu-oxidase_3"/>
    <property type="match status" value="1"/>
</dbReference>
<dbReference type="GO" id="GO:0042597">
    <property type="term" value="C:periplasmic space"/>
    <property type="evidence" value="ECO:0007669"/>
    <property type="project" value="InterPro"/>
</dbReference>
<dbReference type="InterPro" id="IPR001117">
    <property type="entry name" value="Cu-oxidase_2nd"/>
</dbReference>
<evidence type="ECO:0000256" key="2">
    <source>
        <dbReference type="ARBA" id="ARBA00023002"/>
    </source>
</evidence>
<protein>
    <submittedName>
        <fullName evidence="8">CopA family copper-resistance protein</fullName>
    </submittedName>
</protein>
<keyword evidence="3" id="KW-0186">Copper</keyword>
<dbReference type="NCBIfam" id="TIGR01480">
    <property type="entry name" value="copper_res_A"/>
    <property type="match status" value="1"/>
</dbReference>
<dbReference type="InterPro" id="IPR006376">
    <property type="entry name" value="Cu-R_CopA"/>
</dbReference>
<evidence type="ECO:0000313" key="9">
    <source>
        <dbReference type="Proteomes" id="UP000563524"/>
    </source>
</evidence>
<dbReference type="PROSITE" id="PS00080">
    <property type="entry name" value="MULTICOPPER_OXIDASE2"/>
    <property type="match status" value="1"/>
</dbReference>
<evidence type="ECO:0000256" key="3">
    <source>
        <dbReference type="ARBA" id="ARBA00023008"/>
    </source>
</evidence>
<reference evidence="8 9" key="1">
    <citation type="submission" date="2020-08" db="EMBL/GenBank/DDBJ databases">
        <title>Genomic Encyclopedia of Type Strains, Phase IV (KMG-IV): sequencing the most valuable type-strain genomes for metagenomic binning, comparative biology and taxonomic classification.</title>
        <authorList>
            <person name="Goeker M."/>
        </authorList>
    </citation>
    <scope>NUCLEOTIDE SEQUENCE [LARGE SCALE GENOMIC DNA]</scope>
    <source>
        <strain evidence="8 9">DSM 102850</strain>
    </source>
</reference>
<dbReference type="SUPFAM" id="SSF49503">
    <property type="entry name" value="Cupredoxins"/>
    <property type="match status" value="3"/>
</dbReference>
<keyword evidence="2" id="KW-0560">Oxidoreductase</keyword>
<keyword evidence="1" id="KW-0479">Metal-binding</keyword>
<evidence type="ECO:0000259" key="7">
    <source>
        <dbReference type="Pfam" id="PF07732"/>
    </source>
</evidence>
<dbReference type="GO" id="GO:0016491">
    <property type="term" value="F:oxidoreductase activity"/>
    <property type="evidence" value="ECO:0007669"/>
    <property type="project" value="UniProtKB-KW"/>
</dbReference>
<dbReference type="Pfam" id="PF07731">
    <property type="entry name" value="Cu-oxidase_2"/>
    <property type="match status" value="1"/>
</dbReference>
<evidence type="ECO:0000256" key="1">
    <source>
        <dbReference type="ARBA" id="ARBA00022723"/>
    </source>
</evidence>
<gene>
    <name evidence="8" type="ORF">GGQ59_002789</name>
</gene>
<dbReference type="InterPro" id="IPR034279">
    <property type="entry name" value="CuRO_3_CopA"/>
</dbReference>
<dbReference type="RefSeq" id="WP_246408902.1">
    <property type="nucleotide sequence ID" value="NZ_JACHOB010000007.1"/>
</dbReference>
<evidence type="ECO:0000256" key="4">
    <source>
        <dbReference type="SAM" id="MobiDB-lite"/>
    </source>
</evidence>
<feature type="region of interest" description="Disordered" evidence="4">
    <location>
        <begin position="640"/>
        <end position="664"/>
    </location>
</feature>
<name>A0A840I5U0_9PROT</name>
<dbReference type="Pfam" id="PF00394">
    <property type="entry name" value="Cu-oxidase"/>
    <property type="match status" value="1"/>
</dbReference>
<dbReference type="CDD" id="cd13896">
    <property type="entry name" value="CuRO_3_CopA"/>
    <property type="match status" value="1"/>
</dbReference>
<dbReference type="InterPro" id="IPR034282">
    <property type="entry name" value="CuRO_2_CopA"/>
</dbReference>
<keyword evidence="9" id="KW-1185">Reference proteome</keyword>
<organism evidence="8 9">
    <name type="scientific">Parvularcula dongshanensis</name>
    <dbReference type="NCBI Taxonomy" id="1173995"/>
    <lineage>
        <taxon>Bacteria</taxon>
        <taxon>Pseudomonadati</taxon>
        <taxon>Pseudomonadota</taxon>
        <taxon>Alphaproteobacteria</taxon>
        <taxon>Parvularculales</taxon>
        <taxon>Parvularculaceae</taxon>
        <taxon>Parvularcula</taxon>
    </lineage>
</organism>
<dbReference type="PANTHER" id="PTHR11709:SF394">
    <property type="entry name" value="FI03373P-RELATED"/>
    <property type="match status" value="1"/>
</dbReference>
<sequence length="664" mass="72552">MGTAASGLAASALLPAWARDARGGNTGLNPTTQTTYDFRIARSPVRIDGRAAMGVAIDSSLPAPLVRLKEGETVTLRVHNTLDEWSSVHWHGLLVPFDMDGVPGVSFPGIAPRSTFEYRFPLIQSGTYWYHSHSAFQEQLGLYGPMVIDAAGEEAAPYDREYVMVLSDWTFEDPHRLFAELKKMGDTLNFQKRTVGDLVADAREDGFRAAIENRAMWGGMRMTPTDIADVTGAQYTYLVNGHGPTDDWTGLFAPGERVRLRIINASAMSIFNVRIPDLPMTVVNVHGLDVRPVETDEFQIGTAETYDVIVEPKDRAYRFVAASIDGSDQALATLTPRLGQIAEAPALRPRPLLTMKDMGMSGMGGMAGMEMAGATPSEPGMEGQGHALTYPETETTKGMKPEPPSNGTAMGGAMAGMNMGGGEMKMEAHRHPDGPGVATTAMNPINRLDEPGIGLEHVPHRTLTYAQLRSLRPNADVRPPEREVEIHLTSNMERYMWAFDGVKFSDVKESIKFYQGERVRLTLVNDTMMPHPIHLHGMFFDLVIPGYDRDPDGERYLPGLHTILTKPGEKLSVDITPPELGDWAFHCHLLYHMHAGMMQVVSVLPIEERPPLEMVGMGPPVATNPDETLVDPVNGMDHGGMEGRPKASEPAGTMTDMPGMGGGR</sequence>
<dbReference type="InterPro" id="IPR011707">
    <property type="entry name" value="Cu-oxidase-like_N"/>
</dbReference>
<dbReference type="Proteomes" id="UP000563524">
    <property type="component" value="Unassembled WGS sequence"/>
</dbReference>
<dbReference type="Gene3D" id="2.60.40.420">
    <property type="entry name" value="Cupredoxins - blue copper proteins"/>
    <property type="match status" value="3"/>
</dbReference>
<feature type="domain" description="Plastocyanin-like" evidence="6">
    <location>
        <begin position="478"/>
        <end position="604"/>
    </location>
</feature>
<dbReference type="InterPro" id="IPR002355">
    <property type="entry name" value="Cu_oxidase_Cu_BS"/>
</dbReference>